<proteinExistence type="predicted"/>
<reference evidence="3" key="1">
    <citation type="submission" date="2021-06" db="EMBL/GenBank/DDBJ databases">
        <authorList>
            <person name="Kallberg Y."/>
            <person name="Tangrot J."/>
            <person name="Rosling A."/>
        </authorList>
    </citation>
    <scope>NUCLEOTIDE SEQUENCE</scope>
    <source>
        <strain evidence="3">87-6 pot B 2015</strain>
    </source>
</reference>
<evidence type="ECO:0000313" key="3">
    <source>
        <dbReference type="EMBL" id="CAG8469166.1"/>
    </source>
</evidence>
<dbReference type="SUPFAM" id="SSF52047">
    <property type="entry name" value="RNI-like"/>
    <property type="match status" value="1"/>
</dbReference>
<comment type="caution">
    <text evidence="3">The sequence shown here is derived from an EMBL/GenBank/DDBJ whole genome shotgun (WGS) entry which is preliminary data.</text>
</comment>
<evidence type="ECO:0000313" key="4">
    <source>
        <dbReference type="Proteomes" id="UP000789375"/>
    </source>
</evidence>
<dbReference type="Proteomes" id="UP000789375">
    <property type="component" value="Unassembled WGS sequence"/>
</dbReference>
<evidence type="ECO:0000259" key="2">
    <source>
        <dbReference type="Pfam" id="PF12937"/>
    </source>
</evidence>
<dbReference type="EMBL" id="CAJVPP010000320">
    <property type="protein sequence ID" value="CAG8469166.1"/>
    <property type="molecule type" value="Genomic_DNA"/>
</dbReference>
<keyword evidence="4" id="KW-1185">Reference proteome</keyword>
<dbReference type="CDD" id="cd09917">
    <property type="entry name" value="F-box_SF"/>
    <property type="match status" value="1"/>
</dbReference>
<dbReference type="SUPFAM" id="SSF81383">
    <property type="entry name" value="F-box domain"/>
    <property type="match status" value="1"/>
</dbReference>
<dbReference type="AlphaFoldDB" id="A0A9N8VWU3"/>
<dbReference type="InterPro" id="IPR036047">
    <property type="entry name" value="F-box-like_dom_sf"/>
</dbReference>
<sequence length="883" mass="103420">MENSSTSMGKNENQKIKPRLPNDCIAEILPYLKDNVRTLYSCARVSRSWCQLTIPLLWSKPFDSNTITPNTKIISLIRTLGFCLDNPTKKFLIRQHGFNPDGFKITKPFFDYPSYIRDFNYSIFLSSIRIWLRKVLKRKPELELTTLLFKLIGNLICSQNNNRMELYDITLLENFNCAINNIETFTYCYVGLYMGRKERILFEVMKRIFEKLTENCKNIKRLTIYAVPENFMDVIYLPVVCKATANLIKEQKNISSITFNQEWVDSPNNLFYSSLLSEKVITSLRSLKLCHISDFDGLLKVLCGCNNLETLEFTDKFYVSDEDHAIQRMMEFPPIHIKHLHFYSFEYDEYAGIETFISSIEVLFRLSNNNLRSLTIGDVDSNIIKLIGTYCTNLNYLSIELLPELFPALNQILLSLNNLEHLILVEGKYSIYPRNNNGRRLFPDLNFRYPVKTFAKSLPTSLKHLGLDININNEVLDHFLSALKCPLHTLDIYDGMKVEYLEIIIKYVENNNRNLKQVGFRSVNVSLGNEESFNKFGRVMARIFGLIQKVYMVKKHLHDGFSDFAPTNIKEPEIIPIFIDKLLIFVSQSPDEQSVNQLLFRQIVYNEQKASEILDLLVASDELLLDELIEYFQEYLIEKHDNWLKNNATKVLHTCYHHESCEKLYKTCMNMVCLNPQRIFESENFHLIEQHVLSSILKRDDLSLNEFEIWNHIINWGIYNNDDFGESENVHEWSDKEFKLLGETLKELIPLIRFSNMKYKEFHDYVIPYKKILSSSFLIDLEKKFDSLITNQTLNGPTRIVLSRKIDSRIIRYDNARVKTDMFYAIPQHKFCGPEFGMIDFSIVNCCNEYKNNSCNPSSKYENTFTIGDFCVEDYEVFQILNK</sequence>
<evidence type="ECO:0000259" key="1">
    <source>
        <dbReference type="Pfam" id="PF07707"/>
    </source>
</evidence>
<feature type="domain" description="F-box" evidence="2">
    <location>
        <begin position="19"/>
        <end position="62"/>
    </location>
</feature>
<dbReference type="Gene3D" id="1.25.40.420">
    <property type="match status" value="1"/>
</dbReference>
<gene>
    <name evidence="3" type="ORF">FMOSSE_LOCUS2428</name>
</gene>
<dbReference type="Pfam" id="PF07707">
    <property type="entry name" value="BACK"/>
    <property type="match status" value="1"/>
</dbReference>
<feature type="domain" description="BACK" evidence="1">
    <location>
        <begin position="652"/>
        <end position="722"/>
    </location>
</feature>
<dbReference type="InterPro" id="IPR032675">
    <property type="entry name" value="LRR_dom_sf"/>
</dbReference>
<dbReference type="InterPro" id="IPR001810">
    <property type="entry name" value="F-box_dom"/>
</dbReference>
<organism evidence="3 4">
    <name type="scientific">Funneliformis mosseae</name>
    <name type="common">Endomycorrhizal fungus</name>
    <name type="synonym">Glomus mosseae</name>
    <dbReference type="NCBI Taxonomy" id="27381"/>
    <lineage>
        <taxon>Eukaryota</taxon>
        <taxon>Fungi</taxon>
        <taxon>Fungi incertae sedis</taxon>
        <taxon>Mucoromycota</taxon>
        <taxon>Glomeromycotina</taxon>
        <taxon>Glomeromycetes</taxon>
        <taxon>Glomerales</taxon>
        <taxon>Glomeraceae</taxon>
        <taxon>Funneliformis</taxon>
    </lineage>
</organism>
<accession>A0A9N8VWU3</accession>
<name>A0A9N8VWU3_FUNMO</name>
<dbReference type="Gene3D" id="3.80.10.10">
    <property type="entry name" value="Ribonuclease Inhibitor"/>
    <property type="match status" value="1"/>
</dbReference>
<dbReference type="InterPro" id="IPR011705">
    <property type="entry name" value="BACK"/>
</dbReference>
<protein>
    <submittedName>
        <fullName evidence="3">9470_t:CDS:1</fullName>
    </submittedName>
</protein>
<dbReference type="Pfam" id="PF12937">
    <property type="entry name" value="F-box-like"/>
    <property type="match status" value="1"/>
</dbReference>